<comment type="caution">
    <text evidence="1">The sequence shown here is derived from an EMBL/GenBank/DDBJ whole genome shotgun (WGS) entry which is preliminary data.</text>
</comment>
<sequence>MHTSSKLSHIRTPLRGILVVGQILVEKSSTRKQDDILVASQTLGNSSCTHKSIFQLQYQISNTTGKCEISILNRFLRFKGKFFHASVHDGPIAPCFADEEPYKGLVTRLVTHNKRTVQDGTDPRTDPLTHPAVLQKPVRLGQRHKANYSLLQYPRIFKKTVVYYITLFHEYTSTMKEQKLGHNYFDA</sequence>
<evidence type="ECO:0000313" key="1">
    <source>
        <dbReference type="EMBL" id="KAB0403802.1"/>
    </source>
</evidence>
<organism evidence="1 2">
    <name type="scientific">Balaenoptera physalus</name>
    <name type="common">Fin whale</name>
    <name type="synonym">Balaena physalus</name>
    <dbReference type="NCBI Taxonomy" id="9770"/>
    <lineage>
        <taxon>Eukaryota</taxon>
        <taxon>Metazoa</taxon>
        <taxon>Chordata</taxon>
        <taxon>Craniata</taxon>
        <taxon>Vertebrata</taxon>
        <taxon>Euteleostomi</taxon>
        <taxon>Mammalia</taxon>
        <taxon>Eutheria</taxon>
        <taxon>Laurasiatheria</taxon>
        <taxon>Artiodactyla</taxon>
        <taxon>Whippomorpha</taxon>
        <taxon>Cetacea</taxon>
        <taxon>Mysticeti</taxon>
        <taxon>Balaenopteridae</taxon>
        <taxon>Balaenoptera</taxon>
    </lineage>
</organism>
<accession>A0A6A1Q5Y3</accession>
<name>A0A6A1Q5Y3_BALPH</name>
<dbReference type="AlphaFoldDB" id="A0A6A1Q5Y3"/>
<reference evidence="1 2" key="1">
    <citation type="journal article" date="2019" name="PLoS ONE">
        <title>Genomic analyses reveal an absence of contemporary introgressive admixture between fin whales and blue whales, despite known hybrids.</title>
        <authorList>
            <person name="Westbury M.V."/>
            <person name="Petersen B."/>
            <person name="Lorenzen E.D."/>
        </authorList>
    </citation>
    <scope>NUCLEOTIDE SEQUENCE [LARGE SCALE GENOMIC DNA]</scope>
    <source>
        <strain evidence="1">FinWhale-01</strain>
    </source>
</reference>
<protein>
    <submittedName>
        <fullName evidence="1">Uncharacterized protein</fullName>
    </submittedName>
</protein>
<proteinExistence type="predicted"/>
<dbReference type="EMBL" id="SGJD01000729">
    <property type="protein sequence ID" value="KAB0403802.1"/>
    <property type="molecule type" value="Genomic_DNA"/>
</dbReference>
<gene>
    <name evidence="1" type="ORF">E2I00_014740</name>
</gene>
<dbReference type="Proteomes" id="UP000437017">
    <property type="component" value="Unassembled WGS sequence"/>
</dbReference>
<keyword evidence="2" id="KW-1185">Reference proteome</keyword>
<evidence type="ECO:0000313" key="2">
    <source>
        <dbReference type="Proteomes" id="UP000437017"/>
    </source>
</evidence>